<protein>
    <submittedName>
        <fullName evidence="3">CHAT domain-containing protein</fullName>
    </submittedName>
</protein>
<evidence type="ECO:0000259" key="2">
    <source>
        <dbReference type="Pfam" id="PF12770"/>
    </source>
</evidence>
<reference evidence="3" key="1">
    <citation type="submission" date="2020-07" db="EMBL/GenBank/DDBJ databases">
        <title>Huge and variable diversity of episymbiotic CPR bacteria and DPANN archaea in groundwater ecosystems.</title>
        <authorList>
            <person name="He C.Y."/>
            <person name="Keren R."/>
            <person name="Whittaker M."/>
            <person name="Farag I.F."/>
            <person name="Doudna J."/>
            <person name="Cate J.H.D."/>
            <person name="Banfield J.F."/>
        </authorList>
    </citation>
    <scope>NUCLEOTIDE SEQUENCE</scope>
    <source>
        <strain evidence="3">NC_groundwater_1813_Pr3_B-0.1um_71_17</strain>
    </source>
</reference>
<dbReference type="Gene3D" id="1.25.40.10">
    <property type="entry name" value="Tetratricopeptide repeat domain"/>
    <property type="match status" value="2"/>
</dbReference>
<accession>A0A933W3G1</accession>
<dbReference type="InterPro" id="IPR011990">
    <property type="entry name" value="TPR-like_helical_dom_sf"/>
</dbReference>
<dbReference type="EMBL" id="JACRIW010000119">
    <property type="protein sequence ID" value="MBI5171115.1"/>
    <property type="molecule type" value="Genomic_DNA"/>
</dbReference>
<name>A0A933W3G1_UNCEI</name>
<dbReference type="Pfam" id="PF12770">
    <property type="entry name" value="CHAT"/>
    <property type="match status" value="1"/>
</dbReference>
<keyword evidence="1" id="KW-0732">Signal</keyword>
<feature type="domain" description="CHAT" evidence="2">
    <location>
        <begin position="709"/>
        <end position="1049"/>
    </location>
</feature>
<dbReference type="Proteomes" id="UP000696931">
    <property type="component" value="Unassembled WGS sequence"/>
</dbReference>
<dbReference type="InterPro" id="IPR024983">
    <property type="entry name" value="CHAT_dom"/>
</dbReference>
<dbReference type="AlphaFoldDB" id="A0A933W3G1"/>
<feature type="chain" id="PRO_5037621793" evidence="1">
    <location>
        <begin position="25"/>
        <end position="1049"/>
    </location>
</feature>
<organism evidence="3 4">
    <name type="scientific">Eiseniibacteriota bacterium</name>
    <dbReference type="NCBI Taxonomy" id="2212470"/>
    <lineage>
        <taxon>Bacteria</taxon>
        <taxon>Candidatus Eiseniibacteriota</taxon>
    </lineage>
</organism>
<comment type="caution">
    <text evidence="3">The sequence shown here is derived from an EMBL/GenBank/DDBJ whole genome shotgun (WGS) entry which is preliminary data.</text>
</comment>
<proteinExistence type="predicted"/>
<gene>
    <name evidence="3" type="ORF">HZA61_16635</name>
</gene>
<evidence type="ECO:0000256" key="1">
    <source>
        <dbReference type="SAM" id="SignalP"/>
    </source>
</evidence>
<dbReference type="PANTHER" id="PTHR10098">
    <property type="entry name" value="RAPSYN-RELATED"/>
    <property type="match status" value="1"/>
</dbReference>
<evidence type="ECO:0000313" key="4">
    <source>
        <dbReference type="Proteomes" id="UP000696931"/>
    </source>
</evidence>
<feature type="signal peptide" evidence="1">
    <location>
        <begin position="1"/>
        <end position="24"/>
    </location>
</feature>
<dbReference type="SUPFAM" id="SSF48452">
    <property type="entry name" value="TPR-like"/>
    <property type="match status" value="2"/>
</dbReference>
<sequence>MMFRALVRNAVVIALALPTAFAHAADSPPALEAARRLQAERRFLESDSLCRVAIGELSREPIRDSLRLSDALTLYSRARLGRGVYTDSIGQAAVDRAWEIRRRLPDPHADDGAQLQLLRMNWRLLQGKPEEAERMLTTLADARRARAARVDSLLPEALRGIGFVRRDRGDYAGAIVAFDSARASRMRWTGREDRVSAQVLGEIGRLRRLQGALDASRDTLLRALAALESSEGVGAPSSAQLLDYLASTERDAGNLLRAIDLSQEGVRRLRAANPPEEGEIARLRRNMAAWMLELDDLDGARAVLEEVLPVYRRMYGDKHWRVASVLGSLGNACSMMGDTIGMAQLREAEAIRLARPGPPDPELARIRHSQASVWFAQGRFAEAAATAERGIATGAANPAPVRIVMGQLHTLRVRARAASRDTSGLAAACAALDRFAADQGLDSSSVNDDVHLARSQAFSAQGRDAEAWNEAAIAQSLAHERARQSARTLSDQYALLRRADASEALDRLFRLATPAHPERLAVAWDRLVRGRGLVRAELTRRHPPAALRADTAVVAALARWTESQRVLARAALALGSDRGAAARNAWEAARPEAAERERLYARTLAERGGRAPVAEATLADVRAALAPGEALVSIVELHAPTDTARVIALVARDAASAPVRVDLGASAALSRELEAWKTELARWPSRAPEGPAVAERACRRAGERVRARTWDRLAPALAGVTAVWLVGDGPLAALPWQALPMRDGSWFAESGPVLRLPLAERDLLERAPEGAGAGLFAIGSPDFGAGGAASARAGTAPCADGVVPLDSLPATRLEVGDVARRWRDRGAAAVALLGDEATEARFRAEAPGAAIVHVATHGIVVGEGCGDGTSGLRGVGGVSAIAPAAKAAVKPAAAATAAKRSPAPRTSPWAVRRTWLALSGAQKPEPSTPTDDDGRLTAEEIVTLDLSGTRWVVLSACHSGSSESWPGEGALGMRRAFALAGARVVIASEWAVEDAATRRWMDALHGALARGEGTAEAMRDASVSVLRARRAARQSTHPFYWAAFTASGN</sequence>
<evidence type="ECO:0000313" key="3">
    <source>
        <dbReference type="EMBL" id="MBI5171115.1"/>
    </source>
</evidence>
<dbReference type="PANTHER" id="PTHR10098:SF111">
    <property type="entry name" value="CHAT DOMAIN-CONTAINING PROTEIN"/>
    <property type="match status" value="1"/>
</dbReference>